<sequence length="80" mass="8841">MPILNPAVIDEKNHDGLKLEHQPNQLAYCLLAKRSQWNSGTITGTENKVRITLVPSVPYAVDVPVPVAERVVYQYSLALG</sequence>
<gene>
    <name evidence="1" type="ORF">BPAE_0252g00090</name>
</gene>
<comment type="caution">
    <text evidence="1">The sequence shown here is derived from an EMBL/GenBank/DDBJ whole genome shotgun (WGS) entry which is preliminary data.</text>
</comment>
<protein>
    <submittedName>
        <fullName evidence="1">Uncharacterized protein</fullName>
    </submittedName>
</protein>
<dbReference type="EMBL" id="PQXI01000251">
    <property type="protein sequence ID" value="TGO20966.1"/>
    <property type="molecule type" value="Genomic_DNA"/>
</dbReference>
<name>A0A4Z1F9B6_9HELO</name>
<evidence type="ECO:0000313" key="1">
    <source>
        <dbReference type="EMBL" id="TGO20966.1"/>
    </source>
</evidence>
<accession>A0A4Z1F9B6</accession>
<keyword evidence="2" id="KW-1185">Reference proteome</keyword>
<proteinExistence type="predicted"/>
<dbReference type="Proteomes" id="UP000297910">
    <property type="component" value="Unassembled WGS sequence"/>
</dbReference>
<dbReference type="AlphaFoldDB" id="A0A4Z1F9B6"/>
<evidence type="ECO:0000313" key="2">
    <source>
        <dbReference type="Proteomes" id="UP000297910"/>
    </source>
</evidence>
<organism evidence="1 2">
    <name type="scientific">Botrytis paeoniae</name>
    <dbReference type="NCBI Taxonomy" id="278948"/>
    <lineage>
        <taxon>Eukaryota</taxon>
        <taxon>Fungi</taxon>
        <taxon>Dikarya</taxon>
        <taxon>Ascomycota</taxon>
        <taxon>Pezizomycotina</taxon>
        <taxon>Leotiomycetes</taxon>
        <taxon>Helotiales</taxon>
        <taxon>Sclerotiniaceae</taxon>
        <taxon>Botrytis</taxon>
    </lineage>
</organism>
<reference evidence="1 2" key="1">
    <citation type="submission" date="2017-12" db="EMBL/GenBank/DDBJ databases">
        <title>Comparative genomics of Botrytis spp.</title>
        <authorList>
            <person name="Valero-Jimenez C.A."/>
            <person name="Tapia P."/>
            <person name="Veloso J."/>
            <person name="Silva-Moreno E."/>
            <person name="Staats M."/>
            <person name="Valdes J.H."/>
            <person name="Van Kan J.A.L."/>
        </authorList>
    </citation>
    <scope>NUCLEOTIDE SEQUENCE [LARGE SCALE GENOMIC DNA]</scope>
    <source>
        <strain evidence="1 2">Bp0003</strain>
    </source>
</reference>